<feature type="compositionally biased region" description="Basic and acidic residues" evidence="1">
    <location>
        <begin position="108"/>
        <end position="121"/>
    </location>
</feature>
<accession>A0A2H0W9R9</accession>
<keyword evidence="2" id="KW-0812">Transmembrane</keyword>
<feature type="region of interest" description="Disordered" evidence="1">
    <location>
        <begin position="108"/>
        <end position="127"/>
    </location>
</feature>
<feature type="compositionally biased region" description="Polar residues" evidence="1">
    <location>
        <begin position="30"/>
        <end position="51"/>
    </location>
</feature>
<keyword evidence="2" id="KW-1133">Transmembrane helix</keyword>
<evidence type="ECO:0000313" key="4">
    <source>
        <dbReference type="Proteomes" id="UP000230093"/>
    </source>
</evidence>
<dbReference type="Proteomes" id="UP000230093">
    <property type="component" value="Unassembled WGS sequence"/>
</dbReference>
<name>A0A2H0W9R9_9BACT</name>
<dbReference type="AlphaFoldDB" id="A0A2H0W9R9"/>
<feature type="region of interest" description="Disordered" evidence="1">
    <location>
        <begin position="1"/>
        <end position="79"/>
    </location>
</feature>
<gene>
    <name evidence="3" type="ORF">COT75_02250</name>
</gene>
<dbReference type="InterPro" id="IPR027304">
    <property type="entry name" value="Trigger_fact/SurA_dom_sf"/>
</dbReference>
<comment type="caution">
    <text evidence="3">The sequence shown here is derived from an EMBL/GenBank/DDBJ whole genome shotgun (WGS) entry which is preliminary data.</text>
</comment>
<evidence type="ECO:0000313" key="3">
    <source>
        <dbReference type="EMBL" id="PIS09305.1"/>
    </source>
</evidence>
<protein>
    <submittedName>
        <fullName evidence="3">Uncharacterized protein</fullName>
    </submittedName>
</protein>
<reference evidence="4" key="1">
    <citation type="submission" date="2017-09" db="EMBL/GenBank/DDBJ databases">
        <title>Depth-based differentiation of microbial function through sediment-hosted aquifers and enrichment of novel symbionts in the deep terrestrial subsurface.</title>
        <authorList>
            <person name="Probst A.J."/>
            <person name="Ladd B."/>
            <person name="Jarett J.K."/>
            <person name="Geller-Mcgrath D.E."/>
            <person name="Sieber C.M.K."/>
            <person name="Emerson J.B."/>
            <person name="Anantharaman K."/>
            <person name="Thomas B.C."/>
            <person name="Malmstrom R."/>
            <person name="Stieglmeier M."/>
            <person name="Klingl A."/>
            <person name="Woyke T."/>
            <person name="Ryan C.M."/>
            <person name="Banfield J.F."/>
        </authorList>
    </citation>
    <scope>NUCLEOTIDE SEQUENCE [LARGE SCALE GENOMIC DNA]</scope>
</reference>
<proteinExistence type="predicted"/>
<feature type="compositionally biased region" description="Low complexity" evidence="1">
    <location>
        <begin position="1"/>
        <end position="27"/>
    </location>
</feature>
<dbReference type="SUPFAM" id="SSF109998">
    <property type="entry name" value="Triger factor/SurA peptide-binding domain-like"/>
    <property type="match status" value="1"/>
</dbReference>
<evidence type="ECO:0000256" key="1">
    <source>
        <dbReference type="SAM" id="MobiDB-lite"/>
    </source>
</evidence>
<dbReference type="EMBL" id="PEZT01000012">
    <property type="protein sequence ID" value="PIS09305.1"/>
    <property type="molecule type" value="Genomic_DNA"/>
</dbReference>
<organism evidence="3 4">
    <name type="scientific">Candidatus Beckwithbacteria bacterium CG10_big_fil_rev_8_21_14_0_10_34_10</name>
    <dbReference type="NCBI Taxonomy" id="1974495"/>
    <lineage>
        <taxon>Bacteria</taxon>
        <taxon>Candidatus Beckwithiibacteriota</taxon>
    </lineage>
</organism>
<feature type="transmembrane region" description="Helical" evidence="2">
    <location>
        <begin position="85"/>
        <end position="105"/>
    </location>
</feature>
<evidence type="ECO:0000256" key="2">
    <source>
        <dbReference type="SAM" id="Phobius"/>
    </source>
</evidence>
<keyword evidence="2" id="KW-0472">Membrane</keyword>
<sequence>MSDLNNNNVKPPVNNSPSSPEELSLPPWMETNQNKPTKTTLKNQPLKSSKPTLGPIIEPSNPTGPPVEQTSFSKPAKKTKISKPATFGGLALVALFLGLISYSSFNSSKKESIPEEQKDSPVIKTSPSLLKKTPVQLPAEPIYEEKGDFALSVNKEQLSWEEYKDFLDYQLYLERSNVNKNDVRESLNQNLIERLIIKSAAKELNLSFSPEDLKKAEKSYYGTSISPDLKTYPEVQEILKAQALKEKIIEKKVTWITGGSMIVEMAGPDVLKQAFKEQLDPKQLALRTITPYHDRAKNEEGIKRLIDDAWQDNELLKINGNPQATLFEMYYQDLVQKKPPHSDPQFTQILFSLNSGETSEIFIIKQSNDEEKDLWVDYGYAFIKIEQAFKGEFENFQAWLNQELEKAEIISNL</sequence>